<protein>
    <submittedName>
        <fullName evidence="2">BAK protein</fullName>
    </submittedName>
</protein>
<feature type="region of interest" description="Disordered" evidence="1">
    <location>
        <begin position="1"/>
        <end position="25"/>
    </location>
</feature>
<accession>A0A7K5WWB3</accession>
<evidence type="ECO:0000256" key="1">
    <source>
        <dbReference type="SAM" id="MobiDB-lite"/>
    </source>
</evidence>
<name>A0A7K5WWB3_9SYLV</name>
<dbReference type="Proteomes" id="UP000557268">
    <property type="component" value="Unassembled WGS sequence"/>
</dbReference>
<gene>
    <name evidence="2" type="primary">Bak1</name>
    <name evidence="2" type="ORF">HYLPRA_R13904</name>
</gene>
<dbReference type="Gene3D" id="1.10.437.10">
    <property type="entry name" value="Blc2-like"/>
    <property type="match status" value="1"/>
</dbReference>
<reference evidence="2 3" key="1">
    <citation type="submission" date="2019-09" db="EMBL/GenBank/DDBJ databases">
        <title>Bird 10,000 Genomes (B10K) Project - Family phase.</title>
        <authorList>
            <person name="Zhang G."/>
        </authorList>
    </citation>
    <scope>NUCLEOTIDE SEQUENCE [LARGE SCALE GENOMIC DNA]</scope>
    <source>
        <strain evidence="2">B10K-DU-001-70</strain>
        <tissue evidence="2">Muscle</tissue>
    </source>
</reference>
<comment type="caution">
    <text evidence="2">The sequence shown here is derived from an EMBL/GenBank/DDBJ whole genome shotgun (WGS) entry which is preliminary data.</text>
</comment>
<dbReference type="InterPro" id="IPR036834">
    <property type="entry name" value="Bcl-2-like_sf"/>
</dbReference>
<dbReference type="SUPFAM" id="SSF56854">
    <property type="entry name" value="Bcl-2 inhibitors of programmed cell death"/>
    <property type="match status" value="1"/>
</dbReference>
<feature type="compositionally biased region" description="Acidic residues" evidence="1">
    <location>
        <begin position="1"/>
        <end position="16"/>
    </location>
</feature>
<dbReference type="GO" id="GO:0042981">
    <property type="term" value="P:regulation of apoptotic process"/>
    <property type="evidence" value="ECO:0007669"/>
    <property type="project" value="InterPro"/>
</dbReference>
<dbReference type="EMBL" id="VYXD01016154">
    <property type="protein sequence ID" value="NWU45527.1"/>
    <property type="molecule type" value="Genomic_DNA"/>
</dbReference>
<proteinExistence type="predicted"/>
<sequence>EEAEEQGPEMPLDPEIEQIQQDQESTWDRVGQRLATIGDDIYAQYDAEFHNMLEGLHPTPSN</sequence>
<feature type="non-terminal residue" evidence="2">
    <location>
        <position position="62"/>
    </location>
</feature>
<dbReference type="AlphaFoldDB" id="A0A7K5WWB3"/>
<evidence type="ECO:0000313" key="2">
    <source>
        <dbReference type="EMBL" id="NWU45527.1"/>
    </source>
</evidence>
<keyword evidence="3" id="KW-1185">Reference proteome</keyword>
<organism evidence="2 3">
    <name type="scientific">Hylia prasina</name>
    <name type="common">green hylia</name>
    <dbReference type="NCBI Taxonomy" id="208073"/>
    <lineage>
        <taxon>Eukaryota</taxon>
        <taxon>Metazoa</taxon>
        <taxon>Chordata</taxon>
        <taxon>Craniata</taxon>
        <taxon>Vertebrata</taxon>
        <taxon>Euteleostomi</taxon>
        <taxon>Archelosauria</taxon>
        <taxon>Archosauria</taxon>
        <taxon>Dinosauria</taxon>
        <taxon>Saurischia</taxon>
        <taxon>Theropoda</taxon>
        <taxon>Coelurosauria</taxon>
        <taxon>Aves</taxon>
        <taxon>Neognathae</taxon>
        <taxon>Neoaves</taxon>
        <taxon>Telluraves</taxon>
        <taxon>Australaves</taxon>
        <taxon>Passeriformes</taxon>
        <taxon>Sylvioidea</taxon>
        <taxon>Sylviidae</taxon>
        <taxon>Acrocephalinae</taxon>
        <taxon>Hylia</taxon>
    </lineage>
</organism>
<evidence type="ECO:0000313" key="3">
    <source>
        <dbReference type="Proteomes" id="UP000557268"/>
    </source>
</evidence>
<feature type="non-terminal residue" evidence="2">
    <location>
        <position position="1"/>
    </location>
</feature>